<organism evidence="2 3">
    <name type="scientific">Spodoptera litura</name>
    <name type="common">Asian cotton leafworm</name>
    <dbReference type="NCBI Taxonomy" id="69820"/>
    <lineage>
        <taxon>Eukaryota</taxon>
        <taxon>Metazoa</taxon>
        <taxon>Ecdysozoa</taxon>
        <taxon>Arthropoda</taxon>
        <taxon>Hexapoda</taxon>
        <taxon>Insecta</taxon>
        <taxon>Pterygota</taxon>
        <taxon>Neoptera</taxon>
        <taxon>Endopterygota</taxon>
        <taxon>Lepidoptera</taxon>
        <taxon>Glossata</taxon>
        <taxon>Ditrysia</taxon>
        <taxon>Noctuoidea</taxon>
        <taxon>Noctuidae</taxon>
        <taxon>Amphipyrinae</taxon>
        <taxon>Spodoptera</taxon>
    </lineage>
</organism>
<feature type="region of interest" description="Disordered" evidence="1">
    <location>
        <begin position="341"/>
        <end position="362"/>
    </location>
</feature>
<dbReference type="RefSeq" id="XP_022833086.1">
    <property type="nucleotide sequence ID" value="XM_022977318.1"/>
</dbReference>
<feature type="region of interest" description="Disordered" evidence="1">
    <location>
        <begin position="422"/>
        <end position="444"/>
    </location>
</feature>
<sequence>MRHICVQAVPDSVAIPEGRTLILNFEFLTIYPMRDLRMEWRIGTVIFQRTTFSQKGQLITAKLVIRKVRPQMTGKVLGFLSVRTRTSVKLLSIVQSSCVVYEYRDKCSRFYKILNNVIRLKQDKEHNKLIISVNRWTHFIRIKIHRNVTYTQKPDSKLRNKLVLKSIVPAQRPGTPSWAQYFKRNICKKKVKRLTRLHRSVYDIKIYMSSQESTSSSSTSQLHYSPLLRPEIRRIRRLLPPIPRNLPQRQVGRRVINLPFPSRWSHWESVQPTLRLRSLPVPVRTLPYPLWLNGYLRREATPQAGVTRQGQYDGLNVPDPPRRYPVCLEATYRTHRRLIPPLPPRRQLLPNYTRTNPGLDRQHSREVMPQAIVSRPQNYNNEDHLPAVQRRCEYKPDHLQLTPTDRRFVTPPSNLGSQLRDTISHSSQPPTANMSSHSSTPSAVLCKSPPITKTFVLEEKEGKHDDYLYHWSYRENNECETQTKKNMTEIKNPLFSPSSLKKDHEFGANRCELFKNLEEPIKVLSPSSSKWVPPTWAKWLSPSPDVGIESFQETVDIEGQASVVSTETGPLEELKAVDSVITLTTKNEIHITKADEDQDGQLPMRFAIPVRPRSLPRRVLARCINMMTNCCTWMNMWGHSIFKTESSDRTDSIESESSSSLSGSFRLSQLLARNQPAPVIDV</sequence>
<evidence type="ECO:0000256" key="1">
    <source>
        <dbReference type="SAM" id="MobiDB-lite"/>
    </source>
</evidence>
<evidence type="ECO:0000313" key="2">
    <source>
        <dbReference type="Proteomes" id="UP000301870"/>
    </source>
</evidence>
<dbReference type="AlphaFoldDB" id="A0A9J7ELX9"/>
<name>A0A9J7ELX9_SPOLT</name>
<keyword evidence="2" id="KW-1185">Reference proteome</keyword>
<reference evidence="3" key="1">
    <citation type="submission" date="2025-08" db="UniProtKB">
        <authorList>
            <consortium name="RefSeq"/>
        </authorList>
    </citation>
    <scope>IDENTIFICATION</scope>
    <source>
        <strain evidence="3">Ishihara</strain>
        <tissue evidence="3">Whole body</tissue>
    </source>
</reference>
<gene>
    <name evidence="3" type="primary">LOC111361001</name>
</gene>
<proteinExistence type="predicted"/>
<accession>A0A9J7ELX9</accession>
<dbReference type="KEGG" id="sliu:111361001"/>
<feature type="compositionally biased region" description="Polar residues" evidence="1">
    <location>
        <begin position="422"/>
        <end position="442"/>
    </location>
</feature>
<protein>
    <submittedName>
        <fullName evidence="3">Uncharacterized protein LOC111361001</fullName>
    </submittedName>
</protein>
<dbReference type="GeneID" id="111361001"/>
<evidence type="ECO:0000313" key="3">
    <source>
        <dbReference type="RefSeq" id="XP_022833086.1"/>
    </source>
</evidence>
<dbReference type="Proteomes" id="UP000301870">
    <property type="component" value="Chromosome Z"/>
</dbReference>
<dbReference type="OrthoDB" id="7488781at2759"/>